<reference evidence="2 3" key="1">
    <citation type="submission" date="2020-10" db="EMBL/GenBank/DDBJ databases">
        <title>Plant Genome Project.</title>
        <authorList>
            <person name="Zhang R.-G."/>
        </authorList>
    </citation>
    <scope>NUCLEOTIDE SEQUENCE [LARGE SCALE GENOMIC DNA]</scope>
    <source>
        <strain evidence="2">FAFU-HL-1</strain>
        <tissue evidence="2">Leaf</tissue>
    </source>
</reference>
<evidence type="ECO:0000256" key="1">
    <source>
        <dbReference type="SAM" id="MobiDB-lite"/>
    </source>
</evidence>
<name>A0A835MF82_9ROSI</name>
<gene>
    <name evidence="2" type="ORF">SADUNF_Sadunf17G0136800</name>
</gene>
<evidence type="ECO:0000313" key="3">
    <source>
        <dbReference type="Proteomes" id="UP000657918"/>
    </source>
</evidence>
<accession>A0A835MF82</accession>
<dbReference type="AlphaFoldDB" id="A0A835MF82"/>
<feature type="region of interest" description="Disordered" evidence="1">
    <location>
        <begin position="1"/>
        <end position="28"/>
    </location>
</feature>
<proteinExistence type="predicted"/>
<sequence length="143" mass="15670">MPRRWVPRPHYDQTGTPSSSSHPGAAGGPSSTIANFFDRVKFEAKKIKKGGRRKIFFEKFDVIAREKLLKPSHCFFSTENEGIVLSYKLFRSRFPLSPTSDASGRMNSDALCSTGNDTGVCAFPEPNPSALLLPADVFSGSPD</sequence>
<protein>
    <submittedName>
        <fullName evidence="2">Uncharacterized protein</fullName>
    </submittedName>
</protein>
<dbReference type="EMBL" id="JADGMS010000017">
    <property type="protein sequence ID" value="KAF9664252.1"/>
    <property type="molecule type" value="Genomic_DNA"/>
</dbReference>
<keyword evidence="3" id="KW-1185">Reference proteome</keyword>
<comment type="caution">
    <text evidence="2">The sequence shown here is derived from an EMBL/GenBank/DDBJ whole genome shotgun (WGS) entry which is preliminary data.</text>
</comment>
<feature type="compositionally biased region" description="Low complexity" evidence="1">
    <location>
        <begin position="14"/>
        <end position="28"/>
    </location>
</feature>
<evidence type="ECO:0000313" key="2">
    <source>
        <dbReference type="EMBL" id="KAF9664252.1"/>
    </source>
</evidence>
<organism evidence="2 3">
    <name type="scientific">Salix dunnii</name>
    <dbReference type="NCBI Taxonomy" id="1413687"/>
    <lineage>
        <taxon>Eukaryota</taxon>
        <taxon>Viridiplantae</taxon>
        <taxon>Streptophyta</taxon>
        <taxon>Embryophyta</taxon>
        <taxon>Tracheophyta</taxon>
        <taxon>Spermatophyta</taxon>
        <taxon>Magnoliopsida</taxon>
        <taxon>eudicotyledons</taxon>
        <taxon>Gunneridae</taxon>
        <taxon>Pentapetalae</taxon>
        <taxon>rosids</taxon>
        <taxon>fabids</taxon>
        <taxon>Malpighiales</taxon>
        <taxon>Salicaceae</taxon>
        <taxon>Saliceae</taxon>
        <taxon>Salix</taxon>
    </lineage>
</organism>
<dbReference type="Proteomes" id="UP000657918">
    <property type="component" value="Unassembled WGS sequence"/>
</dbReference>